<name>A0A147BV90_IXORI</name>
<evidence type="ECO:0000313" key="2">
    <source>
        <dbReference type="EMBL" id="JAR94255.1"/>
    </source>
</evidence>
<accession>A0A147BV90</accession>
<dbReference type="EMBL" id="GEGO01001149">
    <property type="protein sequence ID" value="JAR94255.1"/>
    <property type="molecule type" value="Transcribed_RNA"/>
</dbReference>
<organism evidence="2">
    <name type="scientific">Ixodes ricinus</name>
    <name type="common">Common tick</name>
    <name type="synonym">Acarus ricinus</name>
    <dbReference type="NCBI Taxonomy" id="34613"/>
    <lineage>
        <taxon>Eukaryota</taxon>
        <taxon>Metazoa</taxon>
        <taxon>Ecdysozoa</taxon>
        <taxon>Arthropoda</taxon>
        <taxon>Chelicerata</taxon>
        <taxon>Arachnida</taxon>
        <taxon>Acari</taxon>
        <taxon>Parasitiformes</taxon>
        <taxon>Ixodida</taxon>
        <taxon>Ixodoidea</taxon>
        <taxon>Ixodidae</taxon>
        <taxon>Ixodinae</taxon>
        <taxon>Ixodes</taxon>
    </lineage>
</organism>
<protein>
    <submittedName>
        <fullName evidence="2">Uncharacterized protein</fullName>
    </submittedName>
</protein>
<proteinExistence type="predicted"/>
<keyword evidence="1" id="KW-0472">Membrane</keyword>
<reference evidence="2" key="1">
    <citation type="journal article" date="2018" name="PLoS Negl. Trop. Dis.">
        <title>Sialome diversity of ticks revealed by RNAseq of single tick salivary glands.</title>
        <authorList>
            <person name="Perner J."/>
            <person name="Kropackova S."/>
            <person name="Kopacek P."/>
            <person name="Ribeiro J.M."/>
        </authorList>
    </citation>
    <scope>NUCLEOTIDE SEQUENCE</scope>
    <source>
        <strain evidence="2">Siblings of single egg batch collected in Ceske Budejovice</strain>
        <tissue evidence="2">Salivary glands</tissue>
    </source>
</reference>
<sequence length="101" mass="11491">MCVLSSGRSIVNTRHKLPWRLFAMYCMYLIPITFCLNLDRFSGSICVQATDNFAEPTAKQTIFVQCQFVWWIMGLFVPHGTVCLQRRGANVCCKQSSGFSL</sequence>
<dbReference type="AlphaFoldDB" id="A0A147BV90"/>
<keyword evidence="1" id="KW-0812">Transmembrane</keyword>
<evidence type="ECO:0000256" key="1">
    <source>
        <dbReference type="SAM" id="Phobius"/>
    </source>
</evidence>
<feature type="transmembrane region" description="Helical" evidence="1">
    <location>
        <begin position="19"/>
        <end position="38"/>
    </location>
</feature>
<keyword evidence="1" id="KW-1133">Transmembrane helix</keyword>